<dbReference type="InterPro" id="IPR040722">
    <property type="entry name" value="Hit1_C"/>
</dbReference>
<organism evidence="3 4">
    <name type="scientific">Arxiozyma heterogenica</name>
    <dbReference type="NCBI Taxonomy" id="278026"/>
    <lineage>
        <taxon>Eukaryota</taxon>
        <taxon>Fungi</taxon>
        <taxon>Dikarya</taxon>
        <taxon>Ascomycota</taxon>
        <taxon>Saccharomycotina</taxon>
        <taxon>Saccharomycetes</taxon>
        <taxon>Saccharomycetales</taxon>
        <taxon>Saccharomycetaceae</taxon>
        <taxon>Arxiozyma</taxon>
    </lineage>
</organism>
<accession>A0AAN7WEP1</accession>
<keyword evidence="1" id="KW-0479">Metal-binding</keyword>
<dbReference type="EMBL" id="JAWIZZ010000061">
    <property type="protein sequence ID" value="KAK5773900.1"/>
    <property type="molecule type" value="Genomic_DNA"/>
</dbReference>
<dbReference type="Proteomes" id="UP001306508">
    <property type="component" value="Unassembled WGS sequence"/>
</dbReference>
<dbReference type="Gene3D" id="1.20.1440.260">
    <property type="match status" value="1"/>
</dbReference>
<dbReference type="GO" id="GO:0008270">
    <property type="term" value="F:zinc ion binding"/>
    <property type="evidence" value="ECO:0007669"/>
    <property type="project" value="UniProtKB-UniRule"/>
</dbReference>
<proteinExistence type="predicted"/>
<dbReference type="CDD" id="cd23024">
    <property type="entry name" value="zf-HIT_ZNHIT2-3"/>
    <property type="match status" value="1"/>
</dbReference>
<dbReference type="PROSITE" id="PS51083">
    <property type="entry name" value="ZF_HIT"/>
    <property type="match status" value="1"/>
</dbReference>
<feature type="domain" description="HIT-type" evidence="2">
    <location>
        <begin position="11"/>
        <end position="49"/>
    </location>
</feature>
<dbReference type="SUPFAM" id="SSF144232">
    <property type="entry name" value="HIT/MYND zinc finger-like"/>
    <property type="match status" value="1"/>
</dbReference>
<evidence type="ECO:0000259" key="2">
    <source>
        <dbReference type="PROSITE" id="PS51083"/>
    </source>
</evidence>
<dbReference type="Gene3D" id="3.30.60.190">
    <property type="match status" value="1"/>
</dbReference>
<protein>
    <recommendedName>
        <fullName evidence="2">HIT-type domain-containing protein</fullName>
    </recommendedName>
</protein>
<gene>
    <name evidence="3" type="ORF">RI543_004801</name>
</gene>
<name>A0AAN7WEP1_9SACH</name>
<dbReference type="InterPro" id="IPR007529">
    <property type="entry name" value="Znf_HIT"/>
</dbReference>
<reference evidence="4" key="1">
    <citation type="submission" date="2023-07" db="EMBL/GenBank/DDBJ databases">
        <title>A draft genome of Kazachstania heterogenica Y-27499.</title>
        <authorList>
            <person name="Donic C."/>
            <person name="Kralova J.S."/>
            <person name="Fidel L."/>
            <person name="Ben-Dor S."/>
            <person name="Jung S."/>
        </authorList>
    </citation>
    <scope>NUCLEOTIDE SEQUENCE [LARGE SCALE GENOMIC DNA]</scope>
    <source>
        <strain evidence="4">Y27499</strain>
    </source>
</reference>
<evidence type="ECO:0000313" key="3">
    <source>
        <dbReference type="EMBL" id="KAK5773900.1"/>
    </source>
</evidence>
<sequence>MMNNRNNKKLCMICNVKESNYKCPKCGVLYCSLICYKDEIKHVHNKETLTTKPTPEIDNPNKRLRNDTFRKIYEESPELQDLLRYNTVKFHLNKVYKIITASNNSDLNTENKNQLASHYLNTLRYGGIHYNEAIEEFCQVALSRLDDTQ</sequence>
<keyword evidence="1" id="KW-0863">Zinc-finger</keyword>
<keyword evidence="1" id="KW-0862">Zinc</keyword>
<evidence type="ECO:0000256" key="1">
    <source>
        <dbReference type="PROSITE-ProRule" id="PRU00453"/>
    </source>
</evidence>
<comment type="caution">
    <text evidence="3">The sequence shown here is derived from an EMBL/GenBank/DDBJ whole genome shotgun (WGS) entry which is preliminary data.</text>
</comment>
<keyword evidence="4" id="KW-1185">Reference proteome</keyword>
<dbReference type="Pfam" id="PF18268">
    <property type="entry name" value="Hit1_C"/>
    <property type="match status" value="1"/>
</dbReference>
<dbReference type="Pfam" id="PF04438">
    <property type="entry name" value="zf-HIT"/>
    <property type="match status" value="1"/>
</dbReference>
<dbReference type="AlphaFoldDB" id="A0AAN7WEP1"/>
<evidence type="ECO:0000313" key="4">
    <source>
        <dbReference type="Proteomes" id="UP001306508"/>
    </source>
</evidence>